<accession>A0AA40DJ82</accession>
<evidence type="ECO:0000313" key="3">
    <source>
        <dbReference type="EMBL" id="KAK0702757.1"/>
    </source>
</evidence>
<proteinExistence type="predicted"/>
<comment type="caution">
    <text evidence="3">The sequence shown here is derived from an EMBL/GenBank/DDBJ whole genome shotgun (WGS) entry which is preliminary data.</text>
</comment>
<keyword evidence="4" id="KW-1185">Reference proteome</keyword>
<dbReference type="Proteomes" id="UP001172102">
    <property type="component" value="Unassembled WGS sequence"/>
</dbReference>
<evidence type="ECO:0000313" key="4">
    <source>
        <dbReference type="Proteomes" id="UP001172102"/>
    </source>
</evidence>
<feature type="region of interest" description="Disordered" evidence="2">
    <location>
        <begin position="290"/>
        <end position="318"/>
    </location>
</feature>
<keyword evidence="1" id="KW-0175">Coiled coil</keyword>
<evidence type="ECO:0000256" key="2">
    <source>
        <dbReference type="SAM" id="MobiDB-lite"/>
    </source>
</evidence>
<reference evidence="3" key="1">
    <citation type="submission" date="2023-06" db="EMBL/GenBank/DDBJ databases">
        <title>Genome-scale phylogeny and comparative genomics of the fungal order Sordariales.</title>
        <authorList>
            <consortium name="Lawrence Berkeley National Laboratory"/>
            <person name="Hensen N."/>
            <person name="Bonometti L."/>
            <person name="Westerberg I."/>
            <person name="Brannstrom I.O."/>
            <person name="Guillou S."/>
            <person name="Cros-Aarteil S."/>
            <person name="Calhoun S."/>
            <person name="Haridas S."/>
            <person name="Kuo A."/>
            <person name="Mondo S."/>
            <person name="Pangilinan J."/>
            <person name="Riley R."/>
            <person name="Labutti K."/>
            <person name="Andreopoulos B."/>
            <person name="Lipzen A."/>
            <person name="Chen C."/>
            <person name="Yanf M."/>
            <person name="Daum C."/>
            <person name="Ng V."/>
            <person name="Clum A."/>
            <person name="Steindorff A."/>
            <person name="Ohm R."/>
            <person name="Martin F."/>
            <person name="Silar P."/>
            <person name="Natvig D."/>
            <person name="Lalanne C."/>
            <person name="Gautier V."/>
            <person name="Ament-Velasquez S.L."/>
            <person name="Kruys A."/>
            <person name="Hutchinson M.I."/>
            <person name="Powell A.J."/>
            <person name="Barry K."/>
            <person name="Miller A.N."/>
            <person name="Grigoriev I.V."/>
            <person name="Debuchy R."/>
            <person name="Gladieux P."/>
            <person name="Thoren M.H."/>
            <person name="Johannesson H."/>
        </authorList>
    </citation>
    <scope>NUCLEOTIDE SEQUENCE</scope>
    <source>
        <strain evidence="3">SMH4607-1</strain>
    </source>
</reference>
<feature type="coiled-coil region" evidence="1">
    <location>
        <begin position="364"/>
        <end position="391"/>
    </location>
</feature>
<protein>
    <submittedName>
        <fullName evidence="3">Uncharacterized protein</fullName>
    </submittedName>
</protein>
<feature type="region of interest" description="Disordered" evidence="2">
    <location>
        <begin position="1"/>
        <end position="38"/>
    </location>
</feature>
<feature type="compositionally biased region" description="Polar residues" evidence="2">
    <location>
        <begin position="1"/>
        <end position="17"/>
    </location>
</feature>
<sequence>MSSPAPDTPPSQGQSPARQAGTYHGGAGNGGDEPNGLPSSAATTMYSAQAVIKALATVWQLFCWLLGVAWRLGRSGVLWHLVGKMKDGVQWAGSTSAGWGFAGMLFRKIPISGLASVLSTVLAVSPNAMAGALLLTAAVPSAHWAAGAAGTAVPAARWGFCTYAPRVGAGWVTDWADCTGMHSASNASISGTANTGRTLPSERFPIVTLDLMVLGFDTAMRMAADAAEVIVRDMKKRRTHPLEDQIRADFSAARARISTLDKATRNLTTRLKHDQLALVELLDEMALFPAEATHPSQTPGRDVRSARQRRKTLRDEAKEDQTNIAQYLEVIVKAENTSMAGEQSLVLAKLSVIQATLLTIYGQAVGLNRKLDADEKALANLNERLVVLKGEVVAWPTTVSHDMIKIAERKLVTIVEVYLQSVADRYASNSNSFLLGGEAGRQGWAELEKLAGLGKVELEKLGRKRNPGKPAVGSIPTISQRVALRWQAAPRAAPSPIPGAKCSNMATWRRISI</sequence>
<dbReference type="EMBL" id="JAUKUA010000008">
    <property type="protein sequence ID" value="KAK0702757.1"/>
    <property type="molecule type" value="Genomic_DNA"/>
</dbReference>
<organism evidence="3 4">
    <name type="scientific">Lasiosphaeris hirsuta</name>
    <dbReference type="NCBI Taxonomy" id="260670"/>
    <lineage>
        <taxon>Eukaryota</taxon>
        <taxon>Fungi</taxon>
        <taxon>Dikarya</taxon>
        <taxon>Ascomycota</taxon>
        <taxon>Pezizomycotina</taxon>
        <taxon>Sordariomycetes</taxon>
        <taxon>Sordariomycetidae</taxon>
        <taxon>Sordariales</taxon>
        <taxon>Lasiosphaeriaceae</taxon>
        <taxon>Lasiosphaeris</taxon>
    </lineage>
</organism>
<dbReference type="AlphaFoldDB" id="A0AA40DJ82"/>
<gene>
    <name evidence="3" type="ORF">B0H67DRAFT_558370</name>
</gene>
<evidence type="ECO:0000256" key="1">
    <source>
        <dbReference type="SAM" id="Coils"/>
    </source>
</evidence>
<name>A0AA40DJ82_9PEZI</name>
<feature type="compositionally biased region" description="Gly residues" evidence="2">
    <location>
        <begin position="23"/>
        <end position="33"/>
    </location>
</feature>